<organism evidence="2 3">
    <name type="scientific">Asparagus officinalis</name>
    <name type="common">Garden asparagus</name>
    <dbReference type="NCBI Taxonomy" id="4686"/>
    <lineage>
        <taxon>Eukaryota</taxon>
        <taxon>Viridiplantae</taxon>
        <taxon>Streptophyta</taxon>
        <taxon>Embryophyta</taxon>
        <taxon>Tracheophyta</taxon>
        <taxon>Spermatophyta</taxon>
        <taxon>Magnoliopsida</taxon>
        <taxon>Liliopsida</taxon>
        <taxon>Asparagales</taxon>
        <taxon>Asparagaceae</taxon>
        <taxon>Asparagoideae</taxon>
        <taxon>Asparagus</taxon>
    </lineage>
</organism>
<dbReference type="EMBL" id="CM007381">
    <property type="protein sequence ID" value="ONK81880.1"/>
    <property type="molecule type" value="Genomic_DNA"/>
</dbReference>
<keyword evidence="3" id="KW-1185">Reference proteome</keyword>
<evidence type="ECO:0000313" key="3">
    <source>
        <dbReference type="Proteomes" id="UP000243459"/>
    </source>
</evidence>
<gene>
    <name evidence="2" type="ORF">A4U43_C01F33810</name>
</gene>
<accession>A0A5P1FXH4</accession>
<evidence type="ECO:0000256" key="1">
    <source>
        <dbReference type="SAM" id="Phobius"/>
    </source>
</evidence>
<name>A0A5P1FXH4_ASPOF</name>
<dbReference type="GO" id="GO:0016491">
    <property type="term" value="F:oxidoreductase activity"/>
    <property type="evidence" value="ECO:0007669"/>
    <property type="project" value="TreeGrafter"/>
</dbReference>
<keyword evidence="1" id="KW-0472">Membrane</keyword>
<proteinExistence type="predicted"/>
<dbReference type="AlphaFoldDB" id="A0A5P1FXH4"/>
<dbReference type="Proteomes" id="UP000243459">
    <property type="component" value="Chromosome 1"/>
</dbReference>
<protein>
    <submittedName>
        <fullName evidence="2">Uncharacterized protein</fullName>
    </submittedName>
</protein>
<evidence type="ECO:0000313" key="2">
    <source>
        <dbReference type="EMBL" id="ONK81880.1"/>
    </source>
</evidence>
<dbReference type="PANTHER" id="PTHR10556:SF35">
    <property type="entry name" value="3-OXO-5-ALPHA-STEROID 4-DEHYDROGENASE FAMILY PROTEIN"/>
    <property type="match status" value="1"/>
</dbReference>
<sequence>MPASLKSEAKIFHTPKFFLNSSSPENRKETKVASRIGMLVGYTPALAASLGSLTILSNPGSKCLLLSSALSRLHFFKRVFEVLFIHSYSGSMMIDSVVFISFTYCTTSIIMIYAQYLCQEVAEPVIDSKYPGVALFLVGIIGNFYHHTIFFRD</sequence>
<reference evidence="3" key="1">
    <citation type="journal article" date="2017" name="Nat. Commun.">
        <title>The asparagus genome sheds light on the origin and evolution of a young Y chromosome.</title>
        <authorList>
            <person name="Harkess A."/>
            <person name="Zhou J."/>
            <person name="Xu C."/>
            <person name="Bowers J.E."/>
            <person name="Van der Hulst R."/>
            <person name="Ayyampalayam S."/>
            <person name="Mercati F."/>
            <person name="Riccardi P."/>
            <person name="McKain M.R."/>
            <person name="Kakrana A."/>
            <person name="Tang H."/>
            <person name="Ray J."/>
            <person name="Groenendijk J."/>
            <person name="Arikit S."/>
            <person name="Mathioni S.M."/>
            <person name="Nakano M."/>
            <person name="Shan H."/>
            <person name="Telgmann-Rauber A."/>
            <person name="Kanno A."/>
            <person name="Yue Z."/>
            <person name="Chen H."/>
            <person name="Li W."/>
            <person name="Chen Y."/>
            <person name="Xu X."/>
            <person name="Zhang Y."/>
            <person name="Luo S."/>
            <person name="Chen H."/>
            <person name="Gao J."/>
            <person name="Mao Z."/>
            <person name="Pires J.C."/>
            <person name="Luo M."/>
            <person name="Kudrna D."/>
            <person name="Wing R.A."/>
            <person name="Meyers B.C."/>
            <person name="Yi K."/>
            <person name="Kong H."/>
            <person name="Lavrijsen P."/>
            <person name="Sunseri F."/>
            <person name="Falavigna A."/>
            <person name="Ye Y."/>
            <person name="Leebens-Mack J.H."/>
            <person name="Chen G."/>
        </authorList>
    </citation>
    <scope>NUCLEOTIDE SEQUENCE [LARGE SCALE GENOMIC DNA]</scope>
    <source>
        <strain evidence="3">cv. DH0086</strain>
    </source>
</reference>
<feature type="transmembrane region" description="Helical" evidence="1">
    <location>
        <begin position="36"/>
        <end position="56"/>
    </location>
</feature>
<dbReference type="Gramene" id="ONK81880">
    <property type="protein sequence ID" value="ONK81880"/>
    <property type="gene ID" value="A4U43_C01F33810"/>
</dbReference>
<dbReference type="PANTHER" id="PTHR10556">
    <property type="entry name" value="3-OXO-5-ALPHA-STEROID 4-DEHYDROGENASE"/>
    <property type="match status" value="1"/>
</dbReference>
<keyword evidence="1" id="KW-0812">Transmembrane</keyword>
<feature type="transmembrane region" description="Helical" evidence="1">
    <location>
        <begin position="130"/>
        <end position="151"/>
    </location>
</feature>
<keyword evidence="1" id="KW-1133">Transmembrane helix</keyword>
<feature type="transmembrane region" description="Helical" evidence="1">
    <location>
        <begin position="97"/>
        <end position="118"/>
    </location>
</feature>
<dbReference type="InterPro" id="IPR039357">
    <property type="entry name" value="SRD5A/TECR"/>
</dbReference>